<dbReference type="EMBL" id="BLAL01000211">
    <property type="protein sequence ID" value="GES92082.1"/>
    <property type="molecule type" value="Genomic_DNA"/>
</dbReference>
<protein>
    <submittedName>
        <fullName evidence="1">Uncharacterized protein</fullName>
    </submittedName>
</protein>
<comment type="caution">
    <text evidence="1">The sequence shown here is derived from an EMBL/GenBank/DDBJ whole genome shotgun (WGS) entry which is preliminary data.</text>
</comment>
<evidence type="ECO:0000313" key="2">
    <source>
        <dbReference type="Proteomes" id="UP000615446"/>
    </source>
</evidence>
<dbReference type="Proteomes" id="UP000615446">
    <property type="component" value="Unassembled WGS sequence"/>
</dbReference>
<evidence type="ECO:0000313" key="1">
    <source>
        <dbReference type="EMBL" id="GES92082.1"/>
    </source>
</evidence>
<gene>
    <name evidence="1" type="ORF">RCL2_001888100</name>
</gene>
<proteinExistence type="predicted"/>
<organism evidence="1 2">
    <name type="scientific">Rhizophagus clarus</name>
    <dbReference type="NCBI Taxonomy" id="94130"/>
    <lineage>
        <taxon>Eukaryota</taxon>
        <taxon>Fungi</taxon>
        <taxon>Fungi incertae sedis</taxon>
        <taxon>Mucoromycota</taxon>
        <taxon>Glomeromycotina</taxon>
        <taxon>Glomeromycetes</taxon>
        <taxon>Glomerales</taxon>
        <taxon>Glomeraceae</taxon>
        <taxon>Rhizophagus</taxon>
    </lineage>
</organism>
<reference evidence="1" key="1">
    <citation type="submission" date="2019-10" db="EMBL/GenBank/DDBJ databases">
        <title>Conservation and host-specific expression of non-tandemly repeated heterogenous ribosome RNA gene in arbuscular mycorrhizal fungi.</title>
        <authorList>
            <person name="Maeda T."/>
            <person name="Kobayashi Y."/>
            <person name="Nakagawa T."/>
            <person name="Ezawa T."/>
            <person name="Yamaguchi K."/>
            <person name="Bino T."/>
            <person name="Nishimoto Y."/>
            <person name="Shigenobu S."/>
            <person name="Kawaguchi M."/>
        </authorList>
    </citation>
    <scope>NUCLEOTIDE SEQUENCE</scope>
    <source>
        <strain evidence="1">HR1</strain>
    </source>
</reference>
<name>A0A8H3LNV0_9GLOM</name>
<dbReference type="AlphaFoldDB" id="A0A8H3LNV0"/>
<accession>A0A8H3LNV0</accession>
<sequence length="105" mass="11839">MNILTGRRLSSICELELEKALRDVVEEVTGTPGKQKDSKLPDWINDNLKSLVYELGLENKVKKIEKKIAKEDLLEVLQYTLLKRNSLLQEANLKGSANACLAKQT</sequence>